<dbReference type="PANTHER" id="PTHR45011">
    <property type="entry name" value="DAP3-BINDING CELL DEATH ENHANCER 1"/>
    <property type="match status" value="1"/>
</dbReference>
<name>N9DHW2_9GAMM</name>
<feature type="transmembrane region" description="Helical" evidence="1">
    <location>
        <begin position="44"/>
        <end position="62"/>
    </location>
</feature>
<dbReference type="EMBL" id="APQD01000016">
    <property type="protein sequence ID" value="ENV82214.1"/>
    <property type="molecule type" value="Genomic_DNA"/>
</dbReference>
<sequence>MSHFSVKEIINQAQHFTPYEQMIIGINHCLGINKYKQDLKKGRTWIWVSAAYYGLFIAQYNWALSWVESPNYKIAHDITLDELKVLAEKNDLAALYMLGVHFTDSDPALAVQYYQKAANNNFYPAINNLADKYETGLGAEQNIHKAIELYEIAAQHHIAAAEWSLGFLYFNGKLINQDLELAKFWLTKADKNGWPQAQELLDMLDGV</sequence>
<evidence type="ECO:0000313" key="2">
    <source>
        <dbReference type="EMBL" id="ENV82214.1"/>
    </source>
</evidence>
<proteinExistence type="predicted"/>
<keyword evidence="1" id="KW-0812">Transmembrane</keyword>
<dbReference type="Proteomes" id="UP000018460">
    <property type="component" value="Unassembled WGS sequence"/>
</dbReference>
<keyword evidence="1" id="KW-0472">Membrane</keyword>
<dbReference type="InterPro" id="IPR052748">
    <property type="entry name" value="ISR_Activator"/>
</dbReference>
<accession>N9DHW2</accession>
<evidence type="ECO:0000313" key="3">
    <source>
        <dbReference type="Proteomes" id="UP000018460"/>
    </source>
</evidence>
<dbReference type="eggNOG" id="COG0790">
    <property type="taxonomic scope" value="Bacteria"/>
</dbReference>
<protein>
    <recommendedName>
        <fullName evidence="4">Sel1 repeat family protein</fullName>
    </recommendedName>
</protein>
<evidence type="ECO:0008006" key="4">
    <source>
        <dbReference type="Google" id="ProtNLM"/>
    </source>
</evidence>
<dbReference type="OrthoDB" id="9792653at2"/>
<dbReference type="SUPFAM" id="SSF81901">
    <property type="entry name" value="HCP-like"/>
    <property type="match status" value="1"/>
</dbReference>
<evidence type="ECO:0000256" key="1">
    <source>
        <dbReference type="SAM" id="Phobius"/>
    </source>
</evidence>
<dbReference type="Gene3D" id="1.25.40.10">
    <property type="entry name" value="Tetratricopeptide repeat domain"/>
    <property type="match status" value="1"/>
</dbReference>
<dbReference type="AlphaFoldDB" id="N9DHW2"/>
<keyword evidence="3" id="KW-1185">Reference proteome</keyword>
<dbReference type="RefSeq" id="WP_005011302.1">
    <property type="nucleotide sequence ID" value="NZ_KB849727.1"/>
</dbReference>
<dbReference type="Pfam" id="PF08238">
    <property type="entry name" value="Sel1"/>
    <property type="match status" value="3"/>
</dbReference>
<organism evidence="2 3">
    <name type="scientific">Acinetobacter bouvetii DSM 14964 = CIP 107468</name>
    <dbReference type="NCBI Taxonomy" id="1120925"/>
    <lineage>
        <taxon>Bacteria</taxon>
        <taxon>Pseudomonadati</taxon>
        <taxon>Pseudomonadota</taxon>
        <taxon>Gammaproteobacteria</taxon>
        <taxon>Moraxellales</taxon>
        <taxon>Moraxellaceae</taxon>
        <taxon>Acinetobacter</taxon>
    </lineage>
</organism>
<dbReference type="InterPro" id="IPR006597">
    <property type="entry name" value="Sel1-like"/>
</dbReference>
<comment type="caution">
    <text evidence="2">The sequence shown here is derived from an EMBL/GenBank/DDBJ whole genome shotgun (WGS) entry which is preliminary data.</text>
</comment>
<dbReference type="PATRIC" id="fig|1120925.3.peg.2388"/>
<keyword evidence="1" id="KW-1133">Transmembrane helix</keyword>
<dbReference type="PANTHER" id="PTHR45011:SF1">
    <property type="entry name" value="DAP3-BINDING CELL DEATH ENHANCER 1"/>
    <property type="match status" value="1"/>
</dbReference>
<dbReference type="InterPro" id="IPR011990">
    <property type="entry name" value="TPR-like_helical_dom_sf"/>
</dbReference>
<reference evidence="2 3" key="1">
    <citation type="submission" date="2013-02" db="EMBL/GenBank/DDBJ databases">
        <title>The Genome Sequence of Acinetobacter bouvetii CIP 107468.</title>
        <authorList>
            <consortium name="The Broad Institute Genome Sequencing Platform"/>
            <consortium name="The Broad Institute Genome Sequencing Center for Infectious Disease"/>
            <person name="Cerqueira G."/>
            <person name="Feldgarden M."/>
            <person name="Courvalin P."/>
            <person name="Perichon B."/>
            <person name="Grillot-Courvalin C."/>
            <person name="Clermont D."/>
            <person name="Rocha E."/>
            <person name="Yoon E.-J."/>
            <person name="Nemec A."/>
            <person name="Walker B."/>
            <person name="Young S.K."/>
            <person name="Zeng Q."/>
            <person name="Gargeya S."/>
            <person name="Fitzgerald M."/>
            <person name="Haas B."/>
            <person name="Abouelleil A."/>
            <person name="Alvarado L."/>
            <person name="Arachchi H.M."/>
            <person name="Berlin A.M."/>
            <person name="Chapman S.B."/>
            <person name="Dewar J."/>
            <person name="Goldberg J."/>
            <person name="Griggs A."/>
            <person name="Gujja S."/>
            <person name="Hansen M."/>
            <person name="Howarth C."/>
            <person name="Imamovic A."/>
            <person name="Larimer J."/>
            <person name="McCowan C."/>
            <person name="Murphy C."/>
            <person name="Neiman D."/>
            <person name="Pearson M."/>
            <person name="Priest M."/>
            <person name="Roberts A."/>
            <person name="Saif S."/>
            <person name="Shea T."/>
            <person name="Sisk P."/>
            <person name="Sykes S."/>
            <person name="Wortman J."/>
            <person name="Nusbaum C."/>
            <person name="Birren B."/>
        </authorList>
    </citation>
    <scope>NUCLEOTIDE SEQUENCE [LARGE SCALE GENOMIC DNA]</scope>
    <source>
        <strain evidence="2 3">CIP 107468</strain>
    </source>
</reference>
<dbReference type="SMART" id="SM00671">
    <property type="entry name" value="SEL1"/>
    <property type="match status" value="3"/>
</dbReference>
<gene>
    <name evidence="2" type="ORF">F941_02255</name>
</gene>